<evidence type="ECO:0000313" key="1">
    <source>
        <dbReference type="EMBL" id="DAD82618.1"/>
    </source>
</evidence>
<organism evidence="1">
    <name type="scientific">Siphoviridae sp. ctMM521</name>
    <dbReference type="NCBI Taxonomy" id="2826259"/>
    <lineage>
        <taxon>Viruses</taxon>
        <taxon>Duplodnaviria</taxon>
        <taxon>Heunggongvirae</taxon>
        <taxon>Uroviricota</taxon>
        <taxon>Caudoviricetes</taxon>
    </lineage>
</organism>
<accession>A0A8S5MK44</accession>
<reference evidence="1" key="1">
    <citation type="journal article" date="2021" name="Proc. Natl. Acad. Sci. U.S.A.">
        <title>A Catalog of Tens of Thousands of Viruses from Human Metagenomes Reveals Hidden Associations with Chronic Diseases.</title>
        <authorList>
            <person name="Tisza M.J."/>
            <person name="Buck C.B."/>
        </authorList>
    </citation>
    <scope>NUCLEOTIDE SEQUENCE</scope>
    <source>
        <strain evidence="1">CtMM521</strain>
    </source>
</reference>
<dbReference type="EMBL" id="BK014922">
    <property type="protein sequence ID" value="DAD82618.1"/>
    <property type="molecule type" value="Genomic_DNA"/>
</dbReference>
<proteinExistence type="predicted"/>
<name>A0A8S5MK44_9CAUD</name>
<protein>
    <submittedName>
        <fullName evidence="1">Uncharacterized protein</fullName>
    </submittedName>
</protein>
<sequence length="35" mass="4107">MGRVKSIRPFYPDSGVGCHAQKRQFKRGIKNCERR</sequence>